<evidence type="ECO:0000256" key="3">
    <source>
        <dbReference type="SAM" id="MobiDB-lite"/>
    </source>
</evidence>
<dbReference type="PANTHER" id="PTHR10281:SF76">
    <property type="entry name" value="CALCUTTA CUP-RELATED"/>
    <property type="match status" value="1"/>
</dbReference>
<evidence type="ECO:0000256" key="2">
    <source>
        <dbReference type="ARBA" id="ARBA00038357"/>
    </source>
</evidence>
<dbReference type="Pfam" id="PF00173">
    <property type="entry name" value="Cyt-b5"/>
    <property type="match status" value="1"/>
</dbReference>
<evidence type="ECO:0000313" key="6">
    <source>
        <dbReference type="Proteomes" id="UP000008141"/>
    </source>
</evidence>
<feature type="region of interest" description="Disordered" evidence="3">
    <location>
        <begin position="188"/>
        <end position="207"/>
    </location>
</feature>
<dbReference type="GO" id="GO:0016020">
    <property type="term" value="C:membrane"/>
    <property type="evidence" value="ECO:0007669"/>
    <property type="project" value="TreeGrafter"/>
</dbReference>
<keyword evidence="1" id="KW-0754">Steroid-binding</keyword>
<dbReference type="SMART" id="SM01117">
    <property type="entry name" value="Cyt-b5"/>
    <property type="match status" value="1"/>
</dbReference>
<keyword evidence="1" id="KW-0446">Lipid-binding</keyword>
<dbReference type="Proteomes" id="UP000008141">
    <property type="component" value="Unassembled WGS sequence"/>
</dbReference>
<dbReference type="GO" id="GO:0012505">
    <property type="term" value="C:endomembrane system"/>
    <property type="evidence" value="ECO:0007669"/>
    <property type="project" value="TreeGrafter"/>
</dbReference>
<gene>
    <name evidence="5" type="ORF">CHLNCDRAFT_34937</name>
</gene>
<accession>E1ZAU2</accession>
<proteinExistence type="inferred from homology"/>
<comment type="similarity">
    <text evidence="2">Belongs to the cytochrome b5 family. MAPR subfamily.</text>
</comment>
<organism evidence="6">
    <name type="scientific">Chlorella variabilis</name>
    <name type="common">Green alga</name>
    <dbReference type="NCBI Taxonomy" id="554065"/>
    <lineage>
        <taxon>Eukaryota</taxon>
        <taxon>Viridiplantae</taxon>
        <taxon>Chlorophyta</taxon>
        <taxon>core chlorophytes</taxon>
        <taxon>Trebouxiophyceae</taxon>
        <taxon>Chlorellales</taxon>
        <taxon>Chlorellaceae</taxon>
        <taxon>Chlorella clade</taxon>
        <taxon>Chlorella</taxon>
    </lineage>
</organism>
<dbReference type="OrthoDB" id="547796at2759"/>
<dbReference type="RefSeq" id="XP_005849217.1">
    <property type="nucleotide sequence ID" value="XM_005849155.1"/>
</dbReference>
<dbReference type="GO" id="GO:0005496">
    <property type="term" value="F:steroid binding"/>
    <property type="evidence" value="ECO:0007669"/>
    <property type="project" value="UniProtKB-KW"/>
</dbReference>
<name>E1ZAU2_CHLVA</name>
<evidence type="ECO:0000313" key="5">
    <source>
        <dbReference type="EMBL" id="EFN57115.1"/>
    </source>
</evidence>
<evidence type="ECO:0000259" key="4">
    <source>
        <dbReference type="SMART" id="SM01117"/>
    </source>
</evidence>
<dbReference type="InterPro" id="IPR050577">
    <property type="entry name" value="MAPR/NEUFC/NENF-like"/>
</dbReference>
<dbReference type="Gene3D" id="3.10.120.10">
    <property type="entry name" value="Cytochrome b5-like heme/steroid binding domain"/>
    <property type="match status" value="1"/>
</dbReference>
<dbReference type="FunCoup" id="E1ZAU2">
    <property type="interactions" value="1645"/>
</dbReference>
<dbReference type="GeneID" id="17356496"/>
<feature type="domain" description="Cytochrome b5 heme-binding" evidence="4">
    <location>
        <begin position="43"/>
        <end position="139"/>
    </location>
</feature>
<dbReference type="FunFam" id="3.10.120.10:FF:000003">
    <property type="entry name" value="membrane-associated progesterone receptor component 1"/>
    <property type="match status" value="1"/>
</dbReference>
<dbReference type="STRING" id="554065.E1ZAU2"/>
<dbReference type="eggNOG" id="KOG1110">
    <property type="taxonomic scope" value="Eukaryota"/>
</dbReference>
<dbReference type="SUPFAM" id="SSF55856">
    <property type="entry name" value="Cytochrome b5-like heme/steroid binding domain"/>
    <property type="match status" value="1"/>
</dbReference>
<evidence type="ECO:0000256" key="1">
    <source>
        <dbReference type="ARBA" id="ARBA00022665"/>
    </source>
</evidence>
<dbReference type="InterPro" id="IPR001199">
    <property type="entry name" value="Cyt_B5-like_heme/steroid-bd"/>
</dbReference>
<dbReference type="AlphaFoldDB" id="E1ZAU2"/>
<dbReference type="InParanoid" id="E1ZAU2"/>
<keyword evidence="6" id="KW-1185">Reference proteome</keyword>
<protein>
    <recommendedName>
        <fullName evidence="4">Cytochrome b5 heme-binding domain-containing protein</fullName>
    </recommendedName>
</protein>
<dbReference type="InterPro" id="IPR036400">
    <property type="entry name" value="Cyt_B5-like_heme/steroid_sf"/>
</dbReference>
<dbReference type="KEGG" id="cvr:CHLNCDRAFT_34937"/>
<dbReference type="EMBL" id="GL433840">
    <property type="protein sequence ID" value="EFN57115.1"/>
    <property type="molecule type" value="Genomic_DNA"/>
</dbReference>
<sequence>MNVIVTACGLVVAYVLLSLLRAIFFPRKPPAPLEYKPRQVGDLTLLELSKYNGRDPMRPLLLAVRGRVFDVTTGRAFYGPGAGYHLFAGREVARALAKVAVEEEECTDNLEGLSKAELESLADWERTFESKYEVVGRVSATGGGASRGAHKSLHSQDSCACCEFPCCLLHCCIAPRMLRDTIPNPIYQADAASRPRGGRRGDEKPSR</sequence>
<reference evidence="5 6" key="1">
    <citation type="journal article" date="2010" name="Plant Cell">
        <title>The Chlorella variabilis NC64A genome reveals adaptation to photosymbiosis, coevolution with viruses, and cryptic sex.</title>
        <authorList>
            <person name="Blanc G."/>
            <person name="Duncan G."/>
            <person name="Agarkova I."/>
            <person name="Borodovsky M."/>
            <person name="Gurnon J."/>
            <person name="Kuo A."/>
            <person name="Lindquist E."/>
            <person name="Lucas S."/>
            <person name="Pangilinan J."/>
            <person name="Polle J."/>
            <person name="Salamov A."/>
            <person name="Terry A."/>
            <person name="Yamada T."/>
            <person name="Dunigan D.D."/>
            <person name="Grigoriev I.V."/>
            <person name="Claverie J.M."/>
            <person name="Van Etten J.L."/>
        </authorList>
    </citation>
    <scope>NUCLEOTIDE SEQUENCE [LARGE SCALE GENOMIC DNA]</scope>
    <source>
        <strain evidence="5 6">NC64A</strain>
    </source>
</reference>
<dbReference type="PANTHER" id="PTHR10281">
    <property type="entry name" value="MEMBRANE-ASSOCIATED PROGESTERONE RECEPTOR COMPONENT-RELATED"/>
    <property type="match status" value="1"/>
</dbReference>